<protein>
    <submittedName>
        <fullName evidence="5">Cullin-associated Nedd8-dissociated protein 1</fullName>
    </submittedName>
</protein>
<dbReference type="Pfam" id="PF08623">
    <property type="entry name" value="TIP120"/>
    <property type="match status" value="1"/>
</dbReference>
<keyword evidence="2" id="KW-0677">Repeat</keyword>
<reference evidence="5 6" key="1">
    <citation type="submission" date="2015-01" db="EMBL/GenBank/DDBJ databases">
        <title>Evolution of Trichinella species and genotypes.</title>
        <authorList>
            <person name="Korhonen P.K."/>
            <person name="Edoardo P."/>
            <person name="Giuseppe L.R."/>
            <person name="Gasser R.B."/>
        </authorList>
    </citation>
    <scope>NUCLEOTIDE SEQUENCE [LARGE SCALE GENOMIC DNA]</scope>
    <source>
        <strain evidence="5">ISS417</strain>
    </source>
</reference>
<comment type="similarity">
    <text evidence="1">Belongs to the CAND family.</text>
</comment>
<dbReference type="GO" id="GO:0030942">
    <property type="term" value="F:endoplasmic reticulum signal peptide binding"/>
    <property type="evidence" value="ECO:0007669"/>
    <property type="project" value="InterPro"/>
</dbReference>
<sequence length="1721" mass="195953">MSAVSYYIAHLLERMNSADKDFRFMATNDLMRELQKEITLDVDSENKMVEMLLKLLEDKNTEVQNLAVRCMGPLIRKVKDAQAANVTCILSANLRSESSQKRDVSSSALKTIINELPPTESAVTVAVLKAIMPALLSILSSADADMSVLLECLDMVNSVLGRFPSIVGHHYAAIECTVLPLLEFDRAPVRKRAILVLSTLSGICDNAVLGHLGHHLLDGLSKLNESSSIHHRTYIACTGAVCKSAGSRLGTFLSQALPAIVHYCKEMQDDEIRESCFAAFEQLLLFCSKQCDETVVDEILKLAIIYVGYDPNYQYDYEMQDASMELDDDDVDDMDSQLSAEEYSDDDDISWKVRRAAAKCLEAAVNTRRNRICEFHQTVIPRLIERFKEREESVRCDLFNVLLSLLKRTRVYFQYSSKSIAEKDQKTIIGSLESQMPALIVPLQRHLALAPQVLAPFLGSLLLNVRSTLSEKQTVGGIPVIAPLLRQCIQDSYYKVSAEALAVVQKLLTLIRNGDGEINLAALDLDNMRDLYNCILAKLKDTCLDREVKEPSIMCVALYIATFGSLLQDGLDEGLQMLAFSVVLKSPLNLSLQSVVCDLVVELTTFLRKNQRSLRVDSLELLELIFQRSNSTQLASHHSAMVQNLVLELAPLLGQGDLQLATLAADNLTRLMPIAPELVLDNYHSFVDPAIALLRSPLLSGHYLNKLIIFFQQFWQQASKLEKITFQEFKQLLLAPVAGEPRPHNFAKCFAALILIQPDSIKPTVAELCRELDVHNCPDANEQARQFALLTLGEIGALCSIALNDLNVEGIVMNAFENPDERVKEAASQALGRVGTGNLARYLPFIVQQIQQATKQQYLFMLSLLEIINHFVSAKSPEPLQQYVEFIWKVLLNHAECNEEGVRNVIAECLGKLCLLQPANLLPQLRSNLNNSTNTNVRNTLTSSIKYTLTDQMPGIDEYLKDCIGDFFQMLKDSDLNIRRIAFLTFNSFVHNKPELMRDHLSNLLPVIYSETAVRKELIREVDMGPFKHVMDDGLHLRKAAFECMYTLLDNCFDCLDVFEFLNHVVQGLKDHYDIKILTFLIVIRLTTLCPNELLQRLINIVEPLKQVCLTKLKTNSVKQEYELQDELKRSALRAVIAIQKWMAEDCSSIPTVHILQIIKEAQQQHGLRHGDYLRYRQYCSRKLQRVRKSMNVTCIHKPRTFQYRKFSAENLTDAKYITIPLFEAERCWAYGMQLKQEATTDNRKRFQMLRKLRRAVYHGVLLETLSKNASVIDAATKLEAQAYKAWLQGCYEFEQKNWTKANEFFTTSKMIYENLSSVTKSSQLVELYRQRCNEMAPHLRFCAFSIGDSTALADLMQMRMKISDEAESLMLSELDNLLTECRQKQSISTETEIVWCNHRVDFAKPVRVCTFCNSLRDFQRQVEETNDYDGKLALYERLLSDCRDAIQSVREEAKGENFKLKRAQDGEKQEVFSNANLLYLYLTYVRLTKSTDRYNMMIEAMQKKGAKSQDLIRLYDSILQNFAELQQLPLIKLDQCFADQMLYFRTLRCFHVAEIFYSQKKWPEALALYQRTVEYINELKQSAAWKSDENVYVSEEQLKALLMSANKGKYQSHAHCLVQGEKEETMKTLVDEEKPIIESLDTFRNYTPADLKGRIKLVPIPPSFMPIPCKPLFFDLALNYVRFPSSLDETLDEMEPNKQDNKAGGLSGFVKGLLWGANKK</sequence>
<dbReference type="Gene3D" id="1.25.10.10">
    <property type="entry name" value="Leucine-rich Repeat Variant"/>
    <property type="match status" value="3"/>
</dbReference>
<dbReference type="GO" id="GO:0008312">
    <property type="term" value="F:7S RNA binding"/>
    <property type="evidence" value="ECO:0007669"/>
    <property type="project" value="InterPro"/>
</dbReference>
<comment type="caution">
    <text evidence="5">The sequence shown here is derived from an EMBL/GenBank/DDBJ whole genome shotgun (WGS) entry which is preliminary data.</text>
</comment>
<dbReference type="SUPFAM" id="SSF48371">
    <property type="entry name" value="ARM repeat"/>
    <property type="match status" value="1"/>
</dbReference>
<dbReference type="InterPro" id="IPR016024">
    <property type="entry name" value="ARM-type_fold"/>
</dbReference>
<keyword evidence="3" id="KW-0833">Ubl conjugation pathway</keyword>
<dbReference type="GO" id="GO:0005047">
    <property type="term" value="F:signal recognition particle binding"/>
    <property type="evidence" value="ECO:0007669"/>
    <property type="project" value="InterPro"/>
</dbReference>
<evidence type="ECO:0000256" key="1">
    <source>
        <dbReference type="ARBA" id="ARBA00007657"/>
    </source>
</evidence>
<dbReference type="InterPro" id="IPR013932">
    <property type="entry name" value="TATA-bd_TIP120"/>
</dbReference>
<dbReference type="InterPro" id="IPR034652">
    <property type="entry name" value="SRP68-RBD"/>
</dbReference>
<dbReference type="InterPro" id="IPR039852">
    <property type="entry name" value="CAND1/CAND2"/>
</dbReference>
<name>A0A0V0UAI4_9BILA</name>
<dbReference type="OrthoDB" id="6260732at2759"/>
<dbReference type="CDD" id="cd15481">
    <property type="entry name" value="SRP68-RBD"/>
    <property type="match status" value="1"/>
</dbReference>
<evidence type="ECO:0000256" key="3">
    <source>
        <dbReference type="ARBA" id="ARBA00022786"/>
    </source>
</evidence>
<feature type="domain" description="TATA-binding protein interacting (TIP20)" evidence="4">
    <location>
        <begin position="996"/>
        <end position="1146"/>
    </location>
</feature>
<organism evidence="5 6">
    <name type="scientific">Trichinella murrelli</name>
    <dbReference type="NCBI Taxonomy" id="144512"/>
    <lineage>
        <taxon>Eukaryota</taxon>
        <taxon>Metazoa</taxon>
        <taxon>Ecdysozoa</taxon>
        <taxon>Nematoda</taxon>
        <taxon>Enoplea</taxon>
        <taxon>Dorylaimia</taxon>
        <taxon>Trichinellida</taxon>
        <taxon>Trichinellidae</taxon>
        <taxon>Trichinella</taxon>
    </lineage>
</organism>
<evidence type="ECO:0000259" key="4">
    <source>
        <dbReference type="Pfam" id="PF08623"/>
    </source>
</evidence>
<accession>A0A0V0UAI4</accession>
<dbReference type="InterPro" id="IPR026258">
    <property type="entry name" value="SRP68"/>
</dbReference>
<evidence type="ECO:0000256" key="2">
    <source>
        <dbReference type="ARBA" id="ARBA00022737"/>
    </source>
</evidence>
<evidence type="ECO:0000313" key="6">
    <source>
        <dbReference type="Proteomes" id="UP000055048"/>
    </source>
</evidence>
<dbReference type="STRING" id="144512.A0A0V0UAI4"/>
<keyword evidence="6" id="KW-1185">Reference proteome</keyword>
<dbReference type="GO" id="GO:0010265">
    <property type="term" value="P:SCF complex assembly"/>
    <property type="evidence" value="ECO:0007669"/>
    <property type="project" value="InterPro"/>
</dbReference>
<evidence type="ECO:0000313" key="5">
    <source>
        <dbReference type="EMBL" id="KRX48313.1"/>
    </source>
</evidence>
<proteinExistence type="inferred from homology"/>
<dbReference type="Pfam" id="PF16969">
    <property type="entry name" value="SRP68"/>
    <property type="match status" value="1"/>
</dbReference>
<dbReference type="Proteomes" id="UP000055048">
    <property type="component" value="Unassembled WGS sequence"/>
</dbReference>
<gene>
    <name evidence="5" type="primary">CAND1</name>
    <name evidence="5" type="ORF">T05_3978</name>
</gene>
<dbReference type="PANTHER" id="PTHR12696">
    <property type="entry name" value="TIP120"/>
    <property type="match status" value="1"/>
</dbReference>
<dbReference type="InterPro" id="IPR011989">
    <property type="entry name" value="ARM-like"/>
</dbReference>
<dbReference type="Pfam" id="PF25782">
    <property type="entry name" value="TPR_CAND1"/>
    <property type="match status" value="1"/>
</dbReference>
<dbReference type="GO" id="GO:0006614">
    <property type="term" value="P:SRP-dependent cotranslational protein targeting to membrane"/>
    <property type="evidence" value="ECO:0007669"/>
    <property type="project" value="InterPro"/>
</dbReference>
<dbReference type="EMBL" id="JYDJ01000030">
    <property type="protein sequence ID" value="KRX48313.1"/>
    <property type="molecule type" value="Genomic_DNA"/>
</dbReference>
<dbReference type="GO" id="GO:0005786">
    <property type="term" value="C:signal recognition particle, endoplasmic reticulum targeting"/>
    <property type="evidence" value="ECO:0007669"/>
    <property type="project" value="InterPro"/>
</dbReference>